<feature type="transmembrane region" description="Helical" evidence="1">
    <location>
        <begin position="9"/>
        <end position="27"/>
    </location>
</feature>
<keyword evidence="1" id="KW-0472">Membrane</keyword>
<proteinExistence type="predicted"/>
<keyword evidence="3" id="KW-1185">Reference proteome</keyword>
<reference evidence="2 3" key="1">
    <citation type="submission" date="2019-03" db="EMBL/GenBank/DDBJ databases">
        <title>Deep-cultivation of Planctomycetes and their phenomic and genomic characterization uncovers novel biology.</title>
        <authorList>
            <person name="Wiegand S."/>
            <person name="Jogler M."/>
            <person name="Boedeker C."/>
            <person name="Pinto D."/>
            <person name="Vollmers J."/>
            <person name="Rivas-Marin E."/>
            <person name="Kohn T."/>
            <person name="Peeters S.H."/>
            <person name="Heuer A."/>
            <person name="Rast P."/>
            <person name="Oberbeckmann S."/>
            <person name="Bunk B."/>
            <person name="Jeske O."/>
            <person name="Meyerdierks A."/>
            <person name="Storesund J.E."/>
            <person name="Kallscheuer N."/>
            <person name="Luecker S."/>
            <person name="Lage O.M."/>
            <person name="Pohl T."/>
            <person name="Merkel B.J."/>
            <person name="Hornburger P."/>
            <person name="Mueller R.-W."/>
            <person name="Bruemmer F."/>
            <person name="Labrenz M."/>
            <person name="Spormann A.M."/>
            <person name="Op den Camp H."/>
            <person name="Overmann J."/>
            <person name="Amann R."/>
            <person name="Jetten M.S.M."/>
            <person name="Mascher T."/>
            <person name="Medema M.H."/>
            <person name="Devos D.P."/>
            <person name="Kaster A.-K."/>
            <person name="Ovreas L."/>
            <person name="Rohde M."/>
            <person name="Galperin M.Y."/>
            <person name="Jogler C."/>
        </authorList>
    </citation>
    <scope>NUCLEOTIDE SEQUENCE [LARGE SCALE GENOMIC DNA]</scope>
    <source>
        <strain evidence="2 3">V202</strain>
    </source>
</reference>
<gene>
    <name evidence="2" type="ORF">V202x_13480</name>
</gene>
<feature type="transmembrane region" description="Helical" evidence="1">
    <location>
        <begin position="33"/>
        <end position="55"/>
    </location>
</feature>
<sequence length="85" mass="10203">MGMEKTNEFCYSLFWGILVTKYLQYTVTSLQNLLVYLSIFISADFDISVIYFLSFSKKVYTQSKKSYLNFLRQRFQNSDFWNDIT</sequence>
<keyword evidence="1" id="KW-0812">Transmembrane</keyword>
<protein>
    <submittedName>
        <fullName evidence="2">Uncharacterized protein</fullName>
    </submittedName>
</protein>
<name>A0A517WRW2_9PLAN</name>
<keyword evidence="1" id="KW-1133">Transmembrane helix</keyword>
<dbReference type="AlphaFoldDB" id="A0A517WRW2"/>
<accession>A0A517WRW2</accession>
<organism evidence="2 3">
    <name type="scientific">Gimesia aquarii</name>
    <dbReference type="NCBI Taxonomy" id="2527964"/>
    <lineage>
        <taxon>Bacteria</taxon>
        <taxon>Pseudomonadati</taxon>
        <taxon>Planctomycetota</taxon>
        <taxon>Planctomycetia</taxon>
        <taxon>Planctomycetales</taxon>
        <taxon>Planctomycetaceae</taxon>
        <taxon>Gimesia</taxon>
    </lineage>
</organism>
<dbReference type="Proteomes" id="UP000318384">
    <property type="component" value="Chromosome"/>
</dbReference>
<dbReference type="EMBL" id="CP037422">
    <property type="protein sequence ID" value="QDU07986.1"/>
    <property type="molecule type" value="Genomic_DNA"/>
</dbReference>
<evidence type="ECO:0000313" key="3">
    <source>
        <dbReference type="Proteomes" id="UP000318384"/>
    </source>
</evidence>
<evidence type="ECO:0000256" key="1">
    <source>
        <dbReference type="SAM" id="Phobius"/>
    </source>
</evidence>
<evidence type="ECO:0000313" key="2">
    <source>
        <dbReference type="EMBL" id="QDU07986.1"/>
    </source>
</evidence>